<name>A0A8H3H546_9AGAM</name>
<feature type="domain" description="GH16" evidence="5">
    <location>
        <begin position="60"/>
        <end position="268"/>
    </location>
</feature>
<dbReference type="Gene3D" id="2.60.120.200">
    <property type="match status" value="1"/>
</dbReference>
<evidence type="ECO:0000256" key="4">
    <source>
        <dbReference type="SAM" id="SignalP"/>
    </source>
</evidence>
<dbReference type="GO" id="GO:0004553">
    <property type="term" value="F:hydrolase activity, hydrolyzing O-glycosyl compounds"/>
    <property type="evidence" value="ECO:0007669"/>
    <property type="project" value="InterPro"/>
</dbReference>
<evidence type="ECO:0000313" key="6">
    <source>
        <dbReference type="EMBL" id="CAE6480854.1"/>
    </source>
</evidence>
<dbReference type="EMBL" id="CAJMWR010004049">
    <property type="protein sequence ID" value="CAE6480854.1"/>
    <property type="molecule type" value="Genomic_DNA"/>
</dbReference>
<dbReference type="AlphaFoldDB" id="A0A8H3H546"/>
<protein>
    <recommendedName>
        <fullName evidence="5">GH16 domain-containing protein</fullName>
    </recommendedName>
</protein>
<comment type="caution">
    <text evidence="6">The sequence shown here is derived from an EMBL/GenBank/DDBJ whole genome shotgun (WGS) entry which is preliminary data.</text>
</comment>
<dbReference type="GO" id="GO:0097176">
    <property type="term" value="P:epoxide metabolic process"/>
    <property type="evidence" value="ECO:0007669"/>
    <property type="project" value="TreeGrafter"/>
</dbReference>
<dbReference type="SUPFAM" id="SSF53474">
    <property type="entry name" value="alpha/beta-Hydrolases"/>
    <property type="match status" value="1"/>
</dbReference>
<evidence type="ECO:0000313" key="7">
    <source>
        <dbReference type="Proteomes" id="UP000663840"/>
    </source>
</evidence>
<dbReference type="Proteomes" id="UP000663840">
    <property type="component" value="Unassembled WGS sequence"/>
</dbReference>
<dbReference type="Pfam" id="PF00722">
    <property type="entry name" value="Glyco_hydro_16"/>
    <property type="match status" value="1"/>
</dbReference>
<reference evidence="6" key="1">
    <citation type="submission" date="2021-01" db="EMBL/GenBank/DDBJ databases">
        <authorList>
            <person name="Kaushik A."/>
        </authorList>
    </citation>
    <scope>NUCLEOTIDE SEQUENCE</scope>
    <source>
        <strain evidence="6">AG1-1A</strain>
    </source>
</reference>
<dbReference type="PANTHER" id="PTHR21661">
    <property type="entry name" value="EPOXIDE HYDROLASE 1-RELATED"/>
    <property type="match status" value="1"/>
</dbReference>
<dbReference type="InterPro" id="IPR000639">
    <property type="entry name" value="Epox_hydrolase-like"/>
</dbReference>
<keyword evidence="3" id="KW-0378">Hydrolase</keyword>
<dbReference type="CDD" id="cd00413">
    <property type="entry name" value="Glyco_hydrolase_16"/>
    <property type="match status" value="1"/>
</dbReference>
<evidence type="ECO:0000256" key="3">
    <source>
        <dbReference type="ARBA" id="ARBA00022801"/>
    </source>
</evidence>
<keyword evidence="4" id="KW-0732">Signal</keyword>
<gene>
    <name evidence="6" type="ORF">RDB_LOCUS132824</name>
</gene>
<dbReference type="Gene3D" id="3.40.50.1820">
    <property type="entry name" value="alpha/beta hydrolase"/>
    <property type="match status" value="1"/>
</dbReference>
<dbReference type="SUPFAM" id="SSF49899">
    <property type="entry name" value="Concanavalin A-like lectins/glucanases"/>
    <property type="match status" value="1"/>
</dbReference>
<sequence length="709" mass="80141">MRSLFLTPFAIAVASAATLVDRQSTSTCECGYKDSTGAVWREAIVSDFTTAAGAEAVLSQNFKKFDYPEAHDDGIYEMNYNVNNVYPYNYGLGLKTSAYSGSGLVQTAGISTLRDNIKYGSFRMRATVPNVPGVCFGFFTYKHDEVPPQEADIEFLSSDQDYYQRVHHTNQPGTIDGDVDPNASKSIVIPGADFTAFHEHRLDWLPSSSKYYYDGTLKSTVSKNSPTKDSSLIVNVWSNGGPLWSRGPPTEDAIATIYYIKVRGLFQFVFDLRKHLQLALCSRRKQDTMSSLRSFDYDVCLVDSHILYPLPIPINKMTMTETTNPYNLRPFKVHVPDEEIERTKTLLRMRRLPTEPIHPGITADNGTQHSWMHEAKRRLLDFDWRSVEDRLNSFSQYLVDIEGATPQHANTTSWSTIPLLLLHGWPSSILEYLEVIEPLVNAPDGQQSFDVIIPSLPGVGYSTLLPKPGATVVDNARIFDTLMTKALGYETYVGQGGDFGAVNLRQLQTNHSTTLKLALFQSFFAPRPDDAIEDGLLPVPEQTMLEHIAEFTKSGMGYFLIQSSRVSTLGFVMYDNPQAYLAWLGYKYIKTLEWANLPEESHQSYMDAMYSLILLQQYTGTIHTSMAMYQHNGIQYGIEEWKKNPPNQAPFGIQHFEGEFYLAPQSWIKNHGPMIWHQYHKSGGHFASLGAPEDLVDDCRRFFGKNYWK</sequence>
<dbReference type="PROSITE" id="PS51762">
    <property type="entry name" value="GH16_2"/>
    <property type="match status" value="1"/>
</dbReference>
<proteinExistence type="inferred from homology"/>
<dbReference type="InterPro" id="IPR029058">
    <property type="entry name" value="AB_hydrolase_fold"/>
</dbReference>
<evidence type="ECO:0000259" key="5">
    <source>
        <dbReference type="PROSITE" id="PS51762"/>
    </source>
</evidence>
<evidence type="ECO:0000256" key="1">
    <source>
        <dbReference type="ARBA" id="ARBA00010088"/>
    </source>
</evidence>
<dbReference type="InterPro" id="IPR013320">
    <property type="entry name" value="ConA-like_dom_sf"/>
</dbReference>
<dbReference type="GO" id="GO:0004301">
    <property type="term" value="F:epoxide hydrolase activity"/>
    <property type="evidence" value="ECO:0007669"/>
    <property type="project" value="TreeGrafter"/>
</dbReference>
<dbReference type="Pfam" id="PF06441">
    <property type="entry name" value="EHN"/>
    <property type="match status" value="1"/>
</dbReference>
<dbReference type="InterPro" id="IPR010497">
    <property type="entry name" value="Epoxide_hydro_N"/>
</dbReference>
<dbReference type="InterPro" id="IPR000757">
    <property type="entry name" value="Beta-glucanase-like"/>
</dbReference>
<comment type="similarity">
    <text evidence="1">Belongs to the peptidase S33 family.</text>
</comment>
<evidence type="ECO:0000256" key="2">
    <source>
        <dbReference type="ARBA" id="ARBA00022797"/>
    </source>
</evidence>
<feature type="signal peptide" evidence="4">
    <location>
        <begin position="1"/>
        <end position="16"/>
    </location>
</feature>
<dbReference type="GO" id="GO:0005975">
    <property type="term" value="P:carbohydrate metabolic process"/>
    <property type="evidence" value="ECO:0007669"/>
    <property type="project" value="InterPro"/>
</dbReference>
<dbReference type="PRINTS" id="PR00412">
    <property type="entry name" value="EPOXHYDRLASE"/>
</dbReference>
<feature type="chain" id="PRO_5034030589" description="GH16 domain-containing protein" evidence="4">
    <location>
        <begin position="17"/>
        <end position="709"/>
    </location>
</feature>
<dbReference type="PANTHER" id="PTHR21661:SF35">
    <property type="entry name" value="EPOXIDE HYDROLASE"/>
    <property type="match status" value="1"/>
</dbReference>
<accession>A0A8H3H546</accession>
<keyword evidence="2" id="KW-0058">Aromatic hydrocarbons catabolism</keyword>
<organism evidence="6 7">
    <name type="scientific">Rhizoctonia solani</name>
    <dbReference type="NCBI Taxonomy" id="456999"/>
    <lineage>
        <taxon>Eukaryota</taxon>
        <taxon>Fungi</taxon>
        <taxon>Dikarya</taxon>
        <taxon>Basidiomycota</taxon>
        <taxon>Agaricomycotina</taxon>
        <taxon>Agaricomycetes</taxon>
        <taxon>Cantharellales</taxon>
        <taxon>Ceratobasidiaceae</taxon>
        <taxon>Rhizoctonia</taxon>
    </lineage>
</organism>